<keyword evidence="1" id="KW-1133">Transmembrane helix</keyword>
<feature type="transmembrane region" description="Helical" evidence="1">
    <location>
        <begin position="71"/>
        <end position="93"/>
    </location>
</feature>
<dbReference type="EMBL" id="JALGAR010000001">
    <property type="protein sequence ID" value="MCI4656653.1"/>
    <property type="molecule type" value="Genomic_DNA"/>
</dbReference>
<keyword evidence="1" id="KW-0812">Transmembrane</keyword>
<evidence type="ECO:0008006" key="4">
    <source>
        <dbReference type="Google" id="ProtNLM"/>
    </source>
</evidence>
<keyword evidence="1" id="KW-0472">Membrane</keyword>
<comment type="caution">
    <text evidence="2">The sequence shown here is derived from an EMBL/GenBank/DDBJ whole genome shotgun (WGS) entry which is preliminary data.</text>
</comment>
<reference evidence="2" key="1">
    <citation type="submission" date="2022-03" db="EMBL/GenBank/DDBJ databases">
        <title>Cryobacterium sp. nov. strain ZS14-85, isolated from Antarctic soil.</title>
        <authorList>
            <person name="Li J."/>
            <person name="Niu G."/>
        </authorList>
    </citation>
    <scope>NUCLEOTIDE SEQUENCE</scope>
    <source>
        <strain evidence="2">ZS14-85</strain>
    </source>
</reference>
<organism evidence="2 3">
    <name type="scientific">Cryobacterium zhongshanensis</name>
    <dbReference type="NCBI Taxonomy" id="2928153"/>
    <lineage>
        <taxon>Bacteria</taxon>
        <taxon>Bacillati</taxon>
        <taxon>Actinomycetota</taxon>
        <taxon>Actinomycetes</taxon>
        <taxon>Micrococcales</taxon>
        <taxon>Microbacteriaceae</taxon>
        <taxon>Cryobacterium</taxon>
    </lineage>
</organism>
<protein>
    <recommendedName>
        <fullName evidence="4">DUF2975 domain-containing protein</fullName>
    </recommendedName>
</protein>
<accession>A0AA41QTF2</accession>
<sequence length="197" mass="20410">MIVLVLTLLNDIPQVITISTGRVLVALGGADARLPLSHLPQLLQAELREGTQGTLADADLGLRLLAALPTLLHAVTVTAAAILLIGILYRVALGRPFSGGVLVRWRWLTTVLLAGGVLQSLADTGANVYLSMHIGLFGTGPVSREGLASFLGGDYSSIGTNVPQWPIPILLGGIIALALGVAFRAGARLVEEADGVV</sequence>
<feature type="transmembrane region" description="Helical" evidence="1">
    <location>
        <begin position="165"/>
        <end position="183"/>
    </location>
</feature>
<dbReference type="AlphaFoldDB" id="A0AA41QTF2"/>
<keyword evidence="3" id="KW-1185">Reference proteome</keyword>
<dbReference type="RefSeq" id="WP_243010759.1">
    <property type="nucleotide sequence ID" value="NZ_JALGAR010000001.1"/>
</dbReference>
<name>A0AA41QTF2_9MICO</name>
<evidence type="ECO:0000313" key="3">
    <source>
        <dbReference type="Proteomes" id="UP001165341"/>
    </source>
</evidence>
<evidence type="ECO:0000256" key="1">
    <source>
        <dbReference type="SAM" id="Phobius"/>
    </source>
</evidence>
<proteinExistence type="predicted"/>
<gene>
    <name evidence="2" type="ORF">MQH31_02340</name>
</gene>
<evidence type="ECO:0000313" key="2">
    <source>
        <dbReference type="EMBL" id="MCI4656653.1"/>
    </source>
</evidence>
<feature type="transmembrane region" description="Helical" evidence="1">
    <location>
        <begin position="105"/>
        <end position="122"/>
    </location>
</feature>
<dbReference type="Proteomes" id="UP001165341">
    <property type="component" value="Unassembled WGS sequence"/>
</dbReference>